<dbReference type="SUPFAM" id="SSF54909">
    <property type="entry name" value="Dimeric alpha+beta barrel"/>
    <property type="match status" value="1"/>
</dbReference>
<dbReference type="SUPFAM" id="SSF46785">
    <property type="entry name" value="Winged helix' DNA-binding domain"/>
    <property type="match status" value="1"/>
</dbReference>
<evidence type="ECO:0000259" key="4">
    <source>
        <dbReference type="PROSITE" id="PS50956"/>
    </source>
</evidence>
<dbReference type="RefSeq" id="WP_154405296.1">
    <property type="nucleotide sequence ID" value="NZ_JBJDWX010000068.1"/>
</dbReference>
<accession>A0A6I2U7X8</accession>
<keyword evidence="2" id="KW-0238">DNA-binding</keyword>
<dbReference type="InterPro" id="IPR036388">
    <property type="entry name" value="WH-like_DNA-bd_sf"/>
</dbReference>
<gene>
    <name evidence="5" type="ORF">FYJ84_01110</name>
</gene>
<feature type="domain" description="HTH asnC-type" evidence="4">
    <location>
        <begin position="4"/>
        <end position="75"/>
    </location>
</feature>
<reference evidence="5 6" key="1">
    <citation type="submission" date="2019-08" db="EMBL/GenBank/DDBJ databases">
        <title>In-depth cultivation of the pig gut microbiome towards novel bacterial diversity and tailored functional studies.</title>
        <authorList>
            <person name="Wylensek D."/>
            <person name="Hitch T.C.A."/>
            <person name="Clavel T."/>
        </authorList>
    </citation>
    <scope>NUCLEOTIDE SEQUENCE [LARGE SCALE GENOMIC DNA]</scope>
    <source>
        <strain evidence="5 6">WCA-693-APC-5D-A</strain>
    </source>
</reference>
<dbReference type="Gene3D" id="3.30.70.920">
    <property type="match status" value="1"/>
</dbReference>
<organism evidence="5 6">
    <name type="scientific">Anaerovibrio slackiae</name>
    <dbReference type="NCBI Taxonomy" id="2652309"/>
    <lineage>
        <taxon>Bacteria</taxon>
        <taxon>Bacillati</taxon>
        <taxon>Bacillota</taxon>
        <taxon>Negativicutes</taxon>
        <taxon>Selenomonadales</taxon>
        <taxon>Selenomonadaceae</taxon>
        <taxon>Anaerovibrio</taxon>
    </lineage>
</organism>
<keyword evidence="1" id="KW-0805">Transcription regulation</keyword>
<dbReference type="AlphaFoldDB" id="A0A6I2U7X8"/>
<dbReference type="PROSITE" id="PS50956">
    <property type="entry name" value="HTH_ASNC_2"/>
    <property type="match status" value="1"/>
</dbReference>
<protein>
    <submittedName>
        <fullName evidence="5">Lrp/AsnC family transcriptional regulator</fullName>
    </submittedName>
</protein>
<dbReference type="InterPro" id="IPR019887">
    <property type="entry name" value="Tscrpt_reg_AsnC/Lrp_C"/>
</dbReference>
<evidence type="ECO:0000256" key="1">
    <source>
        <dbReference type="ARBA" id="ARBA00023015"/>
    </source>
</evidence>
<dbReference type="InterPro" id="IPR019888">
    <property type="entry name" value="Tscrpt_reg_AsnC-like"/>
</dbReference>
<dbReference type="GeneID" id="96777506"/>
<sequence>MYKLDKIDKALLKLLQENGRATISSLSSAVSLSMPAVSERVKRLEASGVIQKFTTLLNPSLVDKQLMALVQIGFDMQRHADSFVDFVETEKDIKECYRITGKYEYTLKVQTNNTGTLAELLNRIKAQDGVNKTHSIVVLSSIIDRPSVVIN</sequence>
<dbReference type="InterPro" id="IPR000485">
    <property type="entry name" value="AsnC-type_HTH_dom"/>
</dbReference>
<dbReference type="InterPro" id="IPR011008">
    <property type="entry name" value="Dimeric_a/b-barrel"/>
</dbReference>
<dbReference type="InterPro" id="IPR036390">
    <property type="entry name" value="WH_DNA-bd_sf"/>
</dbReference>
<dbReference type="Gene3D" id="1.10.10.10">
    <property type="entry name" value="Winged helix-like DNA-binding domain superfamily/Winged helix DNA-binding domain"/>
    <property type="match status" value="1"/>
</dbReference>
<dbReference type="Pfam" id="PF01037">
    <property type="entry name" value="AsnC_trans_reg"/>
    <property type="match status" value="1"/>
</dbReference>
<name>A0A6I2U7X8_9FIRM</name>
<dbReference type="GO" id="GO:0043565">
    <property type="term" value="F:sequence-specific DNA binding"/>
    <property type="evidence" value="ECO:0007669"/>
    <property type="project" value="InterPro"/>
</dbReference>
<evidence type="ECO:0000313" key="6">
    <source>
        <dbReference type="Proteomes" id="UP000433181"/>
    </source>
</evidence>
<evidence type="ECO:0000313" key="5">
    <source>
        <dbReference type="EMBL" id="MSU07598.1"/>
    </source>
</evidence>
<dbReference type="SMART" id="SM00344">
    <property type="entry name" value="HTH_ASNC"/>
    <property type="match status" value="1"/>
</dbReference>
<evidence type="ECO:0000256" key="2">
    <source>
        <dbReference type="ARBA" id="ARBA00023125"/>
    </source>
</evidence>
<evidence type="ECO:0000256" key="3">
    <source>
        <dbReference type="ARBA" id="ARBA00023163"/>
    </source>
</evidence>
<dbReference type="PRINTS" id="PR00033">
    <property type="entry name" value="HTHASNC"/>
</dbReference>
<dbReference type="GO" id="GO:0043200">
    <property type="term" value="P:response to amino acid"/>
    <property type="evidence" value="ECO:0007669"/>
    <property type="project" value="TreeGrafter"/>
</dbReference>
<dbReference type="PANTHER" id="PTHR30154">
    <property type="entry name" value="LEUCINE-RESPONSIVE REGULATORY PROTEIN"/>
    <property type="match status" value="1"/>
</dbReference>
<dbReference type="EMBL" id="VUNR01000002">
    <property type="protein sequence ID" value="MSU07598.1"/>
    <property type="molecule type" value="Genomic_DNA"/>
</dbReference>
<keyword evidence="6" id="KW-1185">Reference proteome</keyword>
<proteinExistence type="predicted"/>
<dbReference type="Pfam" id="PF13404">
    <property type="entry name" value="HTH_AsnC-type"/>
    <property type="match status" value="1"/>
</dbReference>
<dbReference type="Proteomes" id="UP000433181">
    <property type="component" value="Unassembled WGS sequence"/>
</dbReference>
<keyword evidence="3" id="KW-0804">Transcription</keyword>
<dbReference type="GO" id="GO:0005829">
    <property type="term" value="C:cytosol"/>
    <property type="evidence" value="ECO:0007669"/>
    <property type="project" value="TreeGrafter"/>
</dbReference>
<comment type="caution">
    <text evidence="5">The sequence shown here is derived from an EMBL/GenBank/DDBJ whole genome shotgun (WGS) entry which is preliminary data.</text>
</comment>
<dbReference type="PANTHER" id="PTHR30154:SF53">
    <property type="entry name" value="HTH-TYPE TRANSCRIPTIONAL REGULATOR LRPC"/>
    <property type="match status" value="1"/>
</dbReference>